<evidence type="ECO:0000313" key="4">
    <source>
        <dbReference type="Proteomes" id="UP000284842"/>
    </source>
</evidence>
<feature type="signal peptide" evidence="2">
    <location>
        <begin position="1"/>
        <end position="18"/>
    </location>
</feature>
<evidence type="ECO:0000256" key="1">
    <source>
        <dbReference type="SAM" id="MobiDB-lite"/>
    </source>
</evidence>
<accession>A0A409WS74</accession>
<dbReference type="Proteomes" id="UP000284842">
    <property type="component" value="Unassembled WGS sequence"/>
</dbReference>
<protein>
    <submittedName>
        <fullName evidence="3">Uncharacterized protein</fullName>
    </submittedName>
</protein>
<name>A0A409WS74_9AGAR</name>
<organism evidence="3 4">
    <name type="scientific">Panaeolus cyanescens</name>
    <dbReference type="NCBI Taxonomy" id="181874"/>
    <lineage>
        <taxon>Eukaryota</taxon>
        <taxon>Fungi</taxon>
        <taxon>Dikarya</taxon>
        <taxon>Basidiomycota</taxon>
        <taxon>Agaricomycotina</taxon>
        <taxon>Agaricomycetes</taxon>
        <taxon>Agaricomycetidae</taxon>
        <taxon>Agaricales</taxon>
        <taxon>Agaricineae</taxon>
        <taxon>Galeropsidaceae</taxon>
        <taxon>Panaeolus</taxon>
    </lineage>
</organism>
<reference evidence="3 4" key="1">
    <citation type="journal article" date="2018" name="Evol. Lett.">
        <title>Horizontal gene cluster transfer increased hallucinogenic mushroom diversity.</title>
        <authorList>
            <person name="Reynolds H.T."/>
            <person name="Vijayakumar V."/>
            <person name="Gluck-Thaler E."/>
            <person name="Korotkin H.B."/>
            <person name="Matheny P.B."/>
            <person name="Slot J.C."/>
        </authorList>
    </citation>
    <scope>NUCLEOTIDE SEQUENCE [LARGE SCALE GENOMIC DNA]</scope>
    <source>
        <strain evidence="3 4">2629</strain>
    </source>
</reference>
<feature type="chain" id="PRO_5018975600" evidence="2">
    <location>
        <begin position="19"/>
        <end position="218"/>
    </location>
</feature>
<evidence type="ECO:0000313" key="3">
    <source>
        <dbReference type="EMBL" id="PPQ81364.1"/>
    </source>
</evidence>
<dbReference type="AlphaFoldDB" id="A0A409WS74"/>
<comment type="caution">
    <text evidence="3">The sequence shown here is derived from an EMBL/GenBank/DDBJ whole genome shotgun (WGS) entry which is preliminary data.</text>
</comment>
<dbReference type="OrthoDB" id="2877620at2759"/>
<keyword evidence="2" id="KW-0732">Signal</keyword>
<proteinExistence type="predicted"/>
<dbReference type="EMBL" id="NHTK01005287">
    <property type="protein sequence ID" value="PPQ81364.1"/>
    <property type="molecule type" value="Genomic_DNA"/>
</dbReference>
<gene>
    <name evidence="3" type="ORF">CVT24_001142</name>
</gene>
<sequence length="218" mass="23245">MRFSSLFFIAIIAVSVTARIAVPDAVEFSIDPRGIATDAMLEPGKSKFFGGGDSSSDSESGGSTPSSPGTSRPSSPEPALEDDPNFDMGKGGEGQLARLGVTDPAERTAIENEHKRIVKEQMSKFDATRAEIEKLAHAKGSSDPKIHITATLYGYRKNKSGSMSLVTIPSSFAGEKGNFHHIYVNPANPADGLSVVKAKMPVYYAALQKKQGKKDPEI</sequence>
<keyword evidence="4" id="KW-1185">Reference proteome</keyword>
<feature type="compositionally biased region" description="Low complexity" evidence="1">
    <location>
        <begin position="54"/>
        <end position="78"/>
    </location>
</feature>
<dbReference type="InParanoid" id="A0A409WS74"/>
<feature type="region of interest" description="Disordered" evidence="1">
    <location>
        <begin position="42"/>
        <end position="111"/>
    </location>
</feature>
<evidence type="ECO:0000256" key="2">
    <source>
        <dbReference type="SAM" id="SignalP"/>
    </source>
</evidence>